<evidence type="ECO:0000313" key="4">
    <source>
        <dbReference type="Proteomes" id="UP000007485"/>
    </source>
</evidence>
<evidence type="ECO:0000256" key="1">
    <source>
        <dbReference type="PROSITE-ProRule" id="PRU00325"/>
    </source>
</evidence>
<dbReference type="HOGENOM" id="CLU_120796_0_0_2"/>
<reference evidence="3 4" key="1">
    <citation type="journal article" date="2011" name="J. Bacteriol.">
        <title>Complete genome sequence of 'Vulcanisaeta moutnovskia' strain 768-28, a novel member of the hyperthermophilic crenarchaeal genus vulcanisaeta.</title>
        <authorList>
            <person name="Gumerov V.M."/>
            <person name="Mardanov A.V."/>
            <person name="Beletsky A.V."/>
            <person name="Prokofeva M.I."/>
            <person name="Bonch-Osmolovskaya E.A."/>
            <person name="Ravin N.V."/>
            <person name="Skryabin K.G."/>
        </authorList>
    </citation>
    <scope>NUCLEOTIDE SEQUENCE [LARGE SCALE GENOMIC DNA]</scope>
    <source>
        <strain evidence="3 4">768-28</strain>
    </source>
</reference>
<dbReference type="EMBL" id="CP002529">
    <property type="protein sequence ID" value="ADY01078.1"/>
    <property type="molecule type" value="Genomic_DNA"/>
</dbReference>
<dbReference type="STRING" id="985053.VMUT_0868"/>
<dbReference type="RefSeq" id="WP_013604240.1">
    <property type="nucleotide sequence ID" value="NC_015151.1"/>
</dbReference>
<keyword evidence="1" id="KW-0863">Zinc-finger</keyword>
<name>F0QWW0_VULM7</name>
<evidence type="ECO:0000259" key="2">
    <source>
        <dbReference type="PROSITE" id="PS50966"/>
    </source>
</evidence>
<feature type="domain" description="SWIM-type" evidence="2">
    <location>
        <begin position="14"/>
        <end position="50"/>
    </location>
</feature>
<organism evidence="3 4">
    <name type="scientific">Vulcanisaeta moutnovskia (strain 768-28)</name>
    <dbReference type="NCBI Taxonomy" id="985053"/>
    <lineage>
        <taxon>Archaea</taxon>
        <taxon>Thermoproteota</taxon>
        <taxon>Thermoprotei</taxon>
        <taxon>Thermoproteales</taxon>
        <taxon>Thermoproteaceae</taxon>
        <taxon>Vulcanisaeta</taxon>
    </lineage>
</organism>
<sequence>MKGEPSMGDRLPQYIVRFLNGRYTCDCQMGAWGASRGLCTHIGAVIISRIYEELAKTVYAAIIKAECLDNELIILNNDAVINRVTQDGSTIYVVRTGQEATIRAFLACNDEIRELVISTRPMKNWEVMELLRGKGHTIS</sequence>
<keyword evidence="1" id="KW-0862">Zinc</keyword>
<accession>F0QWW0</accession>
<dbReference type="KEGG" id="vmo:VMUT_0868"/>
<gene>
    <name evidence="3" type="ordered locus">VMUT_0868</name>
</gene>
<proteinExistence type="predicted"/>
<keyword evidence="1" id="KW-0479">Metal-binding</keyword>
<keyword evidence="4" id="KW-1185">Reference proteome</keyword>
<protein>
    <submittedName>
        <fullName evidence="3">Zinc finger, SWIM domain protein</fullName>
    </submittedName>
</protein>
<dbReference type="PROSITE" id="PS50966">
    <property type="entry name" value="ZF_SWIM"/>
    <property type="match status" value="1"/>
</dbReference>
<dbReference type="AlphaFoldDB" id="F0QWW0"/>
<dbReference type="eggNOG" id="arCOG05500">
    <property type="taxonomic scope" value="Archaea"/>
</dbReference>
<dbReference type="Proteomes" id="UP000007485">
    <property type="component" value="Chromosome"/>
</dbReference>
<dbReference type="GO" id="GO:0008270">
    <property type="term" value="F:zinc ion binding"/>
    <property type="evidence" value="ECO:0007669"/>
    <property type="project" value="UniProtKB-KW"/>
</dbReference>
<evidence type="ECO:0000313" key="3">
    <source>
        <dbReference type="EMBL" id="ADY01078.1"/>
    </source>
</evidence>
<dbReference type="GeneID" id="10288520"/>
<dbReference type="InterPro" id="IPR007527">
    <property type="entry name" value="Znf_SWIM"/>
</dbReference>